<dbReference type="AlphaFoldDB" id="A0AAN8BZP3"/>
<proteinExistence type="predicted"/>
<dbReference type="Gene3D" id="3.80.10.10">
    <property type="entry name" value="Ribonuclease Inhibitor"/>
    <property type="match status" value="1"/>
</dbReference>
<evidence type="ECO:0000313" key="5">
    <source>
        <dbReference type="Proteomes" id="UP001331515"/>
    </source>
</evidence>
<dbReference type="SUPFAM" id="SSF52047">
    <property type="entry name" value="RNI-like"/>
    <property type="match status" value="1"/>
</dbReference>
<dbReference type="Proteomes" id="UP001331515">
    <property type="component" value="Unassembled WGS sequence"/>
</dbReference>
<organism evidence="4 5">
    <name type="scientific">Champsocephalus gunnari</name>
    <name type="common">Mackerel icefish</name>
    <dbReference type="NCBI Taxonomy" id="52237"/>
    <lineage>
        <taxon>Eukaryota</taxon>
        <taxon>Metazoa</taxon>
        <taxon>Chordata</taxon>
        <taxon>Craniata</taxon>
        <taxon>Vertebrata</taxon>
        <taxon>Euteleostomi</taxon>
        <taxon>Actinopterygii</taxon>
        <taxon>Neopterygii</taxon>
        <taxon>Teleostei</taxon>
        <taxon>Neoteleostei</taxon>
        <taxon>Acanthomorphata</taxon>
        <taxon>Eupercaria</taxon>
        <taxon>Perciformes</taxon>
        <taxon>Notothenioidei</taxon>
        <taxon>Channichthyidae</taxon>
        <taxon>Champsocephalus</taxon>
    </lineage>
</organism>
<sequence>MRIRRTQKQVDDEAFGQHFNNHTFGNNKDTTAGVRFRLHQATLDTFAEMAEKRKTRGRSISDQPISSEQSSQMNEEESTAPSIAASDRSKEEIIFFSGGLKRSLSSESAAPSVAQSHRSMGQPLRFDVKKSSQMNEDESTAPSIAASDRSKEEIIYFSGGLKRSLSSESAAPSVAQSHRSMGQPLRFDVKKSSQMNEDESTAPSVSASDRSKEEIIFFGKGLKRELTEEPVRKKPKKDLEPQREADPGGSHLLKIQTNHRNEMLRSFAKTSEDEGRRRLIPAVRISRKAILADCKVTEEWVKHLSFGLKFPYSPLRDLDLSTNDLKDSGVKLLCDGLSNAGCRLERLSLSGCQVTEKGCTDLASALKSNPSHLIELDLSYNSLGDSGEKLMSELKQNTQYKLSRLHLEHGGSHRMIYGLKKYACELTLDPNTVHKNLLLSEGNRKQRVGLLGSFVSQLSPPLTLDTLREGGVSSSMCLNNVYRRKKKEKRMQPPCCCRSPCIPVRCLSPPRHIIPESRVSRLGCSCLDPPEPERNTGDGGMRGR</sequence>
<accession>A0AAN8BZP3</accession>
<reference evidence="4 5" key="1">
    <citation type="journal article" date="2023" name="Mol. Biol. Evol.">
        <title>Genomics of Secondarily Temperate Adaptation in the Only Non-Antarctic Icefish.</title>
        <authorList>
            <person name="Rivera-Colon A.G."/>
            <person name="Rayamajhi N."/>
            <person name="Minhas B.F."/>
            <person name="Madrigal G."/>
            <person name="Bilyk K.T."/>
            <person name="Yoon V."/>
            <person name="Hune M."/>
            <person name="Gregory S."/>
            <person name="Cheng C.H.C."/>
            <person name="Catchen J.M."/>
        </authorList>
    </citation>
    <scope>NUCLEOTIDE SEQUENCE [LARGE SCALE GENOMIC DNA]</scope>
    <source>
        <tissue evidence="4">White muscle</tissue>
    </source>
</reference>
<dbReference type="InterPro" id="IPR051261">
    <property type="entry name" value="NLR"/>
</dbReference>
<gene>
    <name evidence="4" type="ORF">CgunFtcFv8_006116</name>
</gene>
<evidence type="ECO:0000256" key="3">
    <source>
        <dbReference type="SAM" id="MobiDB-lite"/>
    </source>
</evidence>
<dbReference type="InterPro" id="IPR032675">
    <property type="entry name" value="LRR_dom_sf"/>
</dbReference>
<feature type="region of interest" description="Disordered" evidence="3">
    <location>
        <begin position="106"/>
        <end position="147"/>
    </location>
</feature>
<dbReference type="EMBL" id="JAURVH010001535">
    <property type="protein sequence ID" value="KAK5893223.1"/>
    <property type="molecule type" value="Genomic_DNA"/>
</dbReference>
<feature type="compositionally biased region" description="Basic and acidic residues" evidence="3">
    <location>
        <begin position="227"/>
        <end position="246"/>
    </location>
</feature>
<evidence type="ECO:0000256" key="1">
    <source>
        <dbReference type="ARBA" id="ARBA00022614"/>
    </source>
</evidence>
<feature type="compositionally biased region" description="Polar residues" evidence="3">
    <location>
        <begin position="166"/>
        <end position="180"/>
    </location>
</feature>
<name>A0AAN8BZP3_CHAGU</name>
<keyword evidence="2" id="KW-0677">Repeat</keyword>
<dbReference type="SMART" id="SM00368">
    <property type="entry name" value="LRR_RI"/>
    <property type="match status" value="3"/>
</dbReference>
<dbReference type="InterPro" id="IPR043136">
    <property type="entry name" value="B30.2/SPRY_sf"/>
</dbReference>
<comment type="caution">
    <text evidence="4">The sequence shown here is derived from an EMBL/GenBank/DDBJ whole genome shotgun (WGS) entry which is preliminary data.</text>
</comment>
<feature type="region of interest" description="Disordered" evidence="3">
    <location>
        <begin position="166"/>
        <end position="208"/>
    </location>
</feature>
<feature type="compositionally biased region" description="Polar residues" evidence="3">
    <location>
        <begin position="106"/>
        <end position="119"/>
    </location>
</feature>
<keyword evidence="1" id="KW-0433">Leucine-rich repeat</keyword>
<dbReference type="InterPro" id="IPR001611">
    <property type="entry name" value="Leu-rich_rpt"/>
</dbReference>
<feature type="region of interest" description="Disordered" evidence="3">
    <location>
        <begin position="53"/>
        <end position="86"/>
    </location>
</feature>
<dbReference type="Gene3D" id="2.60.120.920">
    <property type="match status" value="1"/>
</dbReference>
<dbReference type="PANTHER" id="PTHR24106">
    <property type="entry name" value="NACHT, LRR AND CARD DOMAINS-CONTAINING"/>
    <property type="match status" value="1"/>
</dbReference>
<feature type="region of interest" description="Disordered" evidence="3">
    <location>
        <begin position="227"/>
        <end position="251"/>
    </location>
</feature>
<dbReference type="Pfam" id="PF13516">
    <property type="entry name" value="LRR_6"/>
    <property type="match status" value="2"/>
</dbReference>
<protein>
    <submittedName>
        <fullName evidence="4">Uncharacterized protein</fullName>
    </submittedName>
</protein>
<keyword evidence="5" id="KW-1185">Reference proteome</keyword>
<evidence type="ECO:0000256" key="2">
    <source>
        <dbReference type="ARBA" id="ARBA00022737"/>
    </source>
</evidence>
<evidence type="ECO:0000313" key="4">
    <source>
        <dbReference type="EMBL" id="KAK5893223.1"/>
    </source>
</evidence>